<protein>
    <recommendedName>
        <fullName evidence="2">D-aminoacyl-tRNA deacylase</fullName>
        <shortName evidence="2">DTD</shortName>
        <ecNumber evidence="2">3.1.1.96</ecNumber>
    </recommendedName>
    <alternativeName>
        <fullName evidence="2">Gly-tRNA(Ala) deacylase</fullName>
        <ecNumber evidence="2">3.1.1.-</ecNumber>
    </alternativeName>
</protein>
<dbReference type="EMBL" id="WJKJ01000234">
    <property type="protein sequence ID" value="MBD3364932.1"/>
    <property type="molecule type" value="Genomic_DNA"/>
</dbReference>
<dbReference type="HAMAP" id="MF_00518">
    <property type="entry name" value="Deacylase_Dtd"/>
    <property type="match status" value="1"/>
</dbReference>
<dbReference type="GO" id="GO:0051500">
    <property type="term" value="F:D-tyrosyl-tRNA(Tyr) deacylase activity"/>
    <property type="evidence" value="ECO:0007669"/>
    <property type="project" value="TreeGrafter"/>
</dbReference>
<evidence type="ECO:0000256" key="1">
    <source>
        <dbReference type="ARBA" id="ARBA00009673"/>
    </source>
</evidence>
<dbReference type="Gene3D" id="3.50.80.10">
    <property type="entry name" value="D-tyrosyl-tRNA(Tyr) deacylase"/>
    <property type="match status" value="1"/>
</dbReference>
<dbReference type="GO" id="GO:0019478">
    <property type="term" value="P:D-amino acid catabolic process"/>
    <property type="evidence" value="ECO:0007669"/>
    <property type="project" value="UniProtKB-UniRule"/>
</dbReference>
<evidence type="ECO:0000313" key="3">
    <source>
        <dbReference type="EMBL" id="MBD3364932.1"/>
    </source>
</evidence>
<dbReference type="FunFam" id="3.50.80.10:FF:000001">
    <property type="entry name" value="D-aminoacyl-tRNA deacylase"/>
    <property type="match status" value="1"/>
</dbReference>
<dbReference type="PANTHER" id="PTHR10472">
    <property type="entry name" value="D-TYROSYL-TRNA TYR DEACYLASE"/>
    <property type="match status" value="1"/>
</dbReference>
<dbReference type="InterPro" id="IPR003732">
    <property type="entry name" value="Daa-tRNA_deacyls_DTD"/>
</dbReference>
<name>A0A9D5QDB2_UNCW3</name>
<comment type="catalytic activity">
    <reaction evidence="2">
        <text>a D-aminoacyl-tRNA + H2O = a tRNA + a D-alpha-amino acid + H(+)</text>
        <dbReference type="Rhea" id="RHEA:13953"/>
        <dbReference type="Rhea" id="RHEA-COMP:10123"/>
        <dbReference type="Rhea" id="RHEA-COMP:10124"/>
        <dbReference type="ChEBI" id="CHEBI:15377"/>
        <dbReference type="ChEBI" id="CHEBI:15378"/>
        <dbReference type="ChEBI" id="CHEBI:59871"/>
        <dbReference type="ChEBI" id="CHEBI:78442"/>
        <dbReference type="ChEBI" id="CHEBI:79333"/>
        <dbReference type="EC" id="3.1.1.96"/>
    </reaction>
</comment>
<comment type="domain">
    <text evidence="2">A Gly-cisPro motif from one monomer fits into the active site of the other monomer to allow specific chiral rejection of L-amino acids.</text>
</comment>
<dbReference type="Proteomes" id="UP000630660">
    <property type="component" value="Unassembled WGS sequence"/>
</dbReference>
<comment type="function">
    <text evidence="2">An aminoacyl-tRNA editing enzyme that deacylates mischarged D-aminoacyl-tRNAs. Also deacylates mischarged glycyl-tRNA(Ala), protecting cells against glycine mischarging by AlaRS. Acts via tRNA-based rather than protein-based catalysis; rejects L-amino acids rather than detecting D-amino acids in the active site. By recycling D-aminoacyl-tRNA to D-amino acids and free tRNA molecules, this enzyme counteracts the toxicity associated with the formation of D-aminoacyl-tRNA entities in vivo and helps enforce protein L-homochirality.</text>
</comment>
<dbReference type="GO" id="GO:0000049">
    <property type="term" value="F:tRNA binding"/>
    <property type="evidence" value="ECO:0007669"/>
    <property type="project" value="UniProtKB-UniRule"/>
</dbReference>
<keyword evidence="2 3" id="KW-0378">Hydrolase</keyword>
<sequence length="146" mass="16213">MKVVVQRVSRACVRVDGEERAEIDKGLLVLLGIQKQDSEADVIRFAEKLPKRRFFEDAEGRMNLSLEQVKGSVLVVSQFTLVADLNKGLRPSFIDAMEPSGAEKMVDLFSNALRSRGINVREGVFGARMEVELINDGPVTFIFQGA</sequence>
<comment type="catalytic activity">
    <reaction evidence="2">
        <text>glycyl-tRNA(Ala) + H2O = tRNA(Ala) + glycine + H(+)</text>
        <dbReference type="Rhea" id="RHEA:53744"/>
        <dbReference type="Rhea" id="RHEA-COMP:9657"/>
        <dbReference type="Rhea" id="RHEA-COMP:13640"/>
        <dbReference type="ChEBI" id="CHEBI:15377"/>
        <dbReference type="ChEBI" id="CHEBI:15378"/>
        <dbReference type="ChEBI" id="CHEBI:57305"/>
        <dbReference type="ChEBI" id="CHEBI:78442"/>
        <dbReference type="ChEBI" id="CHEBI:78522"/>
    </reaction>
</comment>
<comment type="subcellular location">
    <subcellularLocation>
        <location evidence="2">Cytoplasm</location>
    </subcellularLocation>
</comment>
<keyword evidence="2" id="KW-0963">Cytoplasm</keyword>
<dbReference type="AlphaFoldDB" id="A0A9D5QDB2"/>
<dbReference type="SUPFAM" id="SSF69500">
    <property type="entry name" value="DTD-like"/>
    <property type="match status" value="1"/>
</dbReference>
<evidence type="ECO:0000313" key="4">
    <source>
        <dbReference type="Proteomes" id="UP000630660"/>
    </source>
</evidence>
<reference evidence="3" key="1">
    <citation type="submission" date="2019-11" db="EMBL/GenBank/DDBJ databases">
        <title>Microbial mats filling the niche in hypersaline microbial mats.</title>
        <authorList>
            <person name="Wong H.L."/>
            <person name="Macleod F.I."/>
            <person name="White R.A. III"/>
            <person name="Burns B.P."/>
        </authorList>
    </citation>
    <scope>NUCLEOTIDE SEQUENCE</scope>
    <source>
        <strain evidence="3">Bin_327</strain>
    </source>
</reference>
<dbReference type="PANTHER" id="PTHR10472:SF5">
    <property type="entry name" value="D-AMINOACYL-TRNA DEACYLASE 1"/>
    <property type="match status" value="1"/>
</dbReference>
<comment type="subunit">
    <text evidence="2">Homodimer.</text>
</comment>
<dbReference type="GO" id="GO:0106026">
    <property type="term" value="F:Gly-tRNA(Ala) deacylase activity"/>
    <property type="evidence" value="ECO:0007669"/>
    <property type="project" value="UniProtKB-UniRule"/>
</dbReference>
<organism evidence="3 4">
    <name type="scientific">candidate division WOR-3 bacterium</name>
    <dbReference type="NCBI Taxonomy" id="2052148"/>
    <lineage>
        <taxon>Bacteria</taxon>
        <taxon>Bacteria division WOR-3</taxon>
    </lineage>
</organism>
<gene>
    <name evidence="2" type="primary">dtd</name>
    <name evidence="3" type="ORF">GF359_06930</name>
</gene>
<comment type="caution">
    <text evidence="3">The sequence shown here is derived from an EMBL/GenBank/DDBJ whole genome shotgun (WGS) entry which is preliminary data.</text>
</comment>
<dbReference type="GO" id="GO:0043908">
    <property type="term" value="F:Ser(Gly)-tRNA(Ala) hydrolase activity"/>
    <property type="evidence" value="ECO:0007669"/>
    <property type="project" value="UniProtKB-UniRule"/>
</dbReference>
<dbReference type="GO" id="GO:0005737">
    <property type="term" value="C:cytoplasm"/>
    <property type="evidence" value="ECO:0007669"/>
    <property type="project" value="UniProtKB-SubCell"/>
</dbReference>
<comment type="similarity">
    <text evidence="1 2">Belongs to the DTD family.</text>
</comment>
<dbReference type="Pfam" id="PF02580">
    <property type="entry name" value="Tyr_Deacylase"/>
    <property type="match status" value="1"/>
</dbReference>
<dbReference type="EC" id="3.1.1.-" evidence="2"/>
<proteinExistence type="inferred from homology"/>
<feature type="short sequence motif" description="Gly-cisPro motif, important for rejection of L-amino acids" evidence="2">
    <location>
        <begin position="137"/>
        <end position="138"/>
    </location>
</feature>
<accession>A0A9D5QDB2</accession>
<dbReference type="InterPro" id="IPR023509">
    <property type="entry name" value="DTD-like_sf"/>
</dbReference>
<evidence type="ECO:0000256" key="2">
    <source>
        <dbReference type="HAMAP-Rule" id="MF_00518"/>
    </source>
</evidence>
<dbReference type="NCBIfam" id="TIGR00256">
    <property type="entry name" value="D-aminoacyl-tRNA deacylase"/>
    <property type="match status" value="1"/>
</dbReference>
<dbReference type="EC" id="3.1.1.96" evidence="2"/>
<keyword evidence="2" id="KW-0820">tRNA-binding</keyword>
<keyword evidence="2" id="KW-0694">RNA-binding</keyword>